<dbReference type="AlphaFoldDB" id="A0A9D4UJZ5"/>
<accession>A0A9D4UJZ5</accession>
<name>A0A9D4UJZ5_ADICA</name>
<dbReference type="Proteomes" id="UP000886520">
    <property type="component" value="Chromosome 16"/>
</dbReference>
<comment type="caution">
    <text evidence="1">The sequence shown here is derived from an EMBL/GenBank/DDBJ whole genome shotgun (WGS) entry which is preliminary data.</text>
</comment>
<sequence>ADQPLPLPLSLSWSMQRPRSSTQPTISIYLSLSLSLSLSHAVTHPLRLSLSFSLNLSYGQAEYQLRGTDSQLLACELRDRVSEPSPPTPSTLCMKREGPWWSTIQSCKNDVPCTPTCQCAQVHHQRVVQPTLLPVLFYQLLLVLRIRMTRWATGADLILP</sequence>
<reference evidence="1" key="1">
    <citation type="submission" date="2021-01" db="EMBL/GenBank/DDBJ databases">
        <title>Adiantum capillus-veneris genome.</title>
        <authorList>
            <person name="Fang Y."/>
            <person name="Liao Q."/>
        </authorList>
    </citation>
    <scope>NUCLEOTIDE SEQUENCE</scope>
    <source>
        <strain evidence="1">H3</strain>
        <tissue evidence="1">Leaf</tissue>
    </source>
</reference>
<proteinExistence type="predicted"/>
<evidence type="ECO:0000313" key="2">
    <source>
        <dbReference type="Proteomes" id="UP000886520"/>
    </source>
</evidence>
<feature type="non-terminal residue" evidence="1">
    <location>
        <position position="1"/>
    </location>
</feature>
<gene>
    <name evidence="1" type="ORF">GOP47_0017153</name>
</gene>
<dbReference type="EMBL" id="JABFUD020000016">
    <property type="protein sequence ID" value="KAI5068808.1"/>
    <property type="molecule type" value="Genomic_DNA"/>
</dbReference>
<organism evidence="1 2">
    <name type="scientific">Adiantum capillus-veneris</name>
    <name type="common">Maidenhair fern</name>
    <dbReference type="NCBI Taxonomy" id="13818"/>
    <lineage>
        <taxon>Eukaryota</taxon>
        <taxon>Viridiplantae</taxon>
        <taxon>Streptophyta</taxon>
        <taxon>Embryophyta</taxon>
        <taxon>Tracheophyta</taxon>
        <taxon>Polypodiopsida</taxon>
        <taxon>Polypodiidae</taxon>
        <taxon>Polypodiales</taxon>
        <taxon>Pteridineae</taxon>
        <taxon>Pteridaceae</taxon>
        <taxon>Vittarioideae</taxon>
        <taxon>Adiantum</taxon>
    </lineage>
</organism>
<evidence type="ECO:0000313" key="1">
    <source>
        <dbReference type="EMBL" id="KAI5068808.1"/>
    </source>
</evidence>
<keyword evidence="2" id="KW-1185">Reference proteome</keyword>
<protein>
    <submittedName>
        <fullName evidence="1">Uncharacterized protein</fullName>
    </submittedName>
</protein>